<dbReference type="PANTHER" id="PTHR10443:SF12">
    <property type="entry name" value="DIPEPTIDASE"/>
    <property type="match status" value="1"/>
</dbReference>
<dbReference type="Proteomes" id="UP000609064">
    <property type="component" value="Unassembled WGS sequence"/>
</dbReference>
<keyword evidence="1" id="KW-0812">Transmembrane</keyword>
<evidence type="ECO:0000313" key="2">
    <source>
        <dbReference type="EMBL" id="GGD74588.1"/>
    </source>
</evidence>
<dbReference type="CDD" id="cd01301">
    <property type="entry name" value="rDP_like"/>
    <property type="match status" value="1"/>
</dbReference>
<dbReference type="EMBL" id="BMKK01000011">
    <property type="protein sequence ID" value="GGD74588.1"/>
    <property type="molecule type" value="Genomic_DNA"/>
</dbReference>
<accession>A0A916Z3S3</accession>
<sequence length="384" mass="42510">MKKALKIFLVIPAVAAIIFFGFVPQMIDKSMNVVSKKPPFPKQKYYDSIPFIADLHCDALLWDRNFLKKNDHGHVDLPRMIEGNMAMQVFSIVSKTPRGINIENNDDHTDQVALLSFAQLRNPADWFSIKTRALHQCEALHDLAKNSDGKFRVITNKKDLQKYINDRQTNHNITAGMLGIEGAHCLENDLNNLDKFGKAGVRYIGLTHFFDNEWAGSAHGVKKEGLTEKGKQLIKKMADAHIMIDLAHASQKTISDVLAYHNGPVVVSHTGVKGVCDNNRNLTDAQIIEIGKHNGIIGIGLWETAVCGTDAAATAKSIRYVADKIGVDKVALGSDFDGAIGTHFDVTGLPEIVAALEKQNFTRAEIEKIMGGNIRDFFLRNLPD</sequence>
<organism evidence="2 3">
    <name type="scientific">Emticicia aquatilis</name>
    <dbReference type="NCBI Taxonomy" id="1537369"/>
    <lineage>
        <taxon>Bacteria</taxon>
        <taxon>Pseudomonadati</taxon>
        <taxon>Bacteroidota</taxon>
        <taxon>Cytophagia</taxon>
        <taxon>Cytophagales</taxon>
        <taxon>Leadbetterellaceae</taxon>
        <taxon>Emticicia</taxon>
    </lineage>
</organism>
<dbReference type="Gene3D" id="3.20.20.140">
    <property type="entry name" value="Metal-dependent hydrolases"/>
    <property type="match status" value="1"/>
</dbReference>
<gene>
    <name evidence="2" type="ORF">GCM10011514_43290</name>
</gene>
<dbReference type="PROSITE" id="PS51365">
    <property type="entry name" value="RENAL_DIPEPTIDASE_2"/>
    <property type="match status" value="1"/>
</dbReference>
<feature type="transmembrane region" description="Helical" evidence="1">
    <location>
        <begin position="7"/>
        <end position="27"/>
    </location>
</feature>
<evidence type="ECO:0000313" key="3">
    <source>
        <dbReference type="Proteomes" id="UP000609064"/>
    </source>
</evidence>
<dbReference type="GO" id="GO:0006508">
    <property type="term" value="P:proteolysis"/>
    <property type="evidence" value="ECO:0007669"/>
    <property type="project" value="InterPro"/>
</dbReference>
<dbReference type="GO" id="GO:0070573">
    <property type="term" value="F:metallodipeptidase activity"/>
    <property type="evidence" value="ECO:0007669"/>
    <property type="project" value="InterPro"/>
</dbReference>
<dbReference type="AlphaFoldDB" id="A0A916Z3S3"/>
<dbReference type="PANTHER" id="PTHR10443">
    <property type="entry name" value="MICROSOMAL DIPEPTIDASE"/>
    <property type="match status" value="1"/>
</dbReference>
<dbReference type="Pfam" id="PF01244">
    <property type="entry name" value="Peptidase_M19"/>
    <property type="match status" value="1"/>
</dbReference>
<proteinExistence type="predicted"/>
<keyword evidence="1" id="KW-0472">Membrane</keyword>
<dbReference type="SUPFAM" id="SSF51556">
    <property type="entry name" value="Metallo-dependent hydrolases"/>
    <property type="match status" value="1"/>
</dbReference>
<comment type="caution">
    <text evidence="2">The sequence shown here is derived from an EMBL/GenBank/DDBJ whole genome shotgun (WGS) entry which is preliminary data.</text>
</comment>
<dbReference type="RefSeq" id="WP_188769330.1">
    <property type="nucleotide sequence ID" value="NZ_BMKK01000011.1"/>
</dbReference>
<evidence type="ECO:0000256" key="1">
    <source>
        <dbReference type="SAM" id="Phobius"/>
    </source>
</evidence>
<name>A0A916Z3S3_9BACT</name>
<dbReference type="InterPro" id="IPR032466">
    <property type="entry name" value="Metal_Hydrolase"/>
</dbReference>
<dbReference type="InterPro" id="IPR008257">
    <property type="entry name" value="Pept_M19"/>
</dbReference>
<reference evidence="2" key="2">
    <citation type="submission" date="2020-09" db="EMBL/GenBank/DDBJ databases">
        <authorList>
            <person name="Sun Q."/>
            <person name="Zhou Y."/>
        </authorList>
    </citation>
    <scope>NUCLEOTIDE SEQUENCE</scope>
    <source>
        <strain evidence="2">CGMCC 1.15958</strain>
    </source>
</reference>
<keyword evidence="3" id="KW-1185">Reference proteome</keyword>
<protein>
    <submittedName>
        <fullName evidence="2">Dipeptidase</fullName>
    </submittedName>
</protein>
<reference evidence="2" key="1">
    <citation type="journal article" date="2014" name="Int. J. Syst. Evol. Microbiol.">
        <title>Complete genome sequence of Corynebacterium casei LMG S-19264T (=DSM 44701T), isolated from a smear-ripened cheese.</title>
        <authorList>
            <consortium name="US DOE Joint Genome Institute (JGI-PGF)"/>
            <person name="Walter F."/>
            <person name="Albersmeier A."/>
            <person name="Kalinowski J."/>
            <person name="Ruckert C."/>
        </authorList>
    </citation>
    <scope>NUCLEOTIDE SEQUENCE</scope>
    <source>
        <strain evidence="2">CGMCC 1.15958</strain>
    </source>
</reference>
<keyword evidence="1" id="KW-1133">Transmembrane helix</keyword>